<keyword evidence="2" id="KW-0732">Signal</keyword>
<dbReference type="Proteomes" id="UP000717981">
    <property type="component" value="Unassembled WGS sequence"/>
</dbReference>
<feature type="chain" id="PRO_5038008405" description="Secreted protein" evidence="2">
    <location>
        <begin position="22"/>
        <end position="393"/>
    </location>
</feature>
<feature type="region of interest" description="Disordered" evidence="1">
    <location>
        <begin position="358"/>
        <end position="393"/>
    </location>
</feature>
<organism evidence="3 4">
    <name type="scientific">Pseudoxanthomonas taiwanensis</name>
    <dbReference type="NCBI Taxonomy" id="176598"/>
    <lineage>
        <taxon>Bacteria</taxon>
        <taxon>Pseudomonadati</taxon>
        <taxon>Pseudomonadota</taxon>
        <taxon>Gammaproteobacteria</taxon>
        <taxon>Lysobacterales</taxon>
        <taxon>Lysobacteraceae</taxon>
        <taxon>Pseudoxanthomonas</taxon>
    </lineage>
</organism>
<evidence type="ECO:0000256" key="1">
    <source>
        <dbReference type="SAM" id="MobiDB-lite"/>
    </source>
</evidence>
<feature type="compositionally biased region" description="Low complexity" evidence="1">
    <location>
        <begin position="371"/>
        <end position="385"/>
    </location>
</feature>
<dbReference type="AlphaFoldDB" id="A0A921TIR0"/>
<proteinExistence type="predicted"/>
<comment type="caution">
    <text evidence="3">The sequence shown here is derived from an EMBL/GenBank/DDBJ whole genome shotgun (WGS) entry which is preliminary data.</text>
</comment>
<keyword evidence="4" id="KW-1185">Reference proteome</keyword>
<gene>
    <name evidence="3" type="ORF">CR938_03325</name>
</gene>
<dbReference type="Gene3D" id="3.90.226.10">
    <property type="entry name" value="2-enoyl-CoA Hydratase, Chain A, domain 1"/>
    <property type="match status" value="1"/>
</dbReference>
<evidence type="ECO:0000256" key="2">
    <source>
        <dbReference type="SAM" id="SignalP"/>
    </source>
</evidence>
<sequence length="393" mass="42103">MPPRRLLPVLLLLVAVLVTLAACLRPSGGGAAVETQTVQSPEEGGAVSRDPMPEEAAAPVPPPAPEPAPEPEPDWSPLELASGRAWLGCGLDYREGDGQALPDLGRDTLQALMEPCREGQVVRLRYSGKIAADFTALVERVTRMAETLDIRHRVLDLDSTGGQVEDAIRAGDWIGGHRWTLWVREDSVCHSACVFVLAGGDNRVLAGRVGIHRIIRLSSTATSRQELNTELQAVYATVRAYLERNGASPLLADVMKTVPNRSLRLLTADELAAYGLDGNNAAQDDLDRVRLLAKCGDDFMRRRDRWVRAFEERCRGASAVYARNACGLELRRALGFPDDECPSESPLAEFNVLERMAAEEPADTATGDASALPAGAEVAAQAPAGNEGAGGGD</sequence>
<evidence type="ECO:0008006" key="5">
    <source>
        <dbReference type="Google" id="ProtNLM"/>
    </source>
</evidence>
<feature type="compositionally biased region" description="Pro residues" evidence="1">
    <location>
        <begin position="59"/>
        <end position="70"/>
    </location>
</feature>
<dbReference type="InterPro" id="IPR029045">
    <property type="entry name" value="ClpP/crotonase-like_dom_sf"/>
</dbReference>
<reference evidence="3" key="1">
    <citation type="submission" date="2017-10" db="EMBL/GenBank/DDBJ databases">
        <title>Whole genome sequencing of members of genus Pseudoxanthomonas.</title>
        <authorList>
            <person name="Kumar S."/>
            <person name="Bansal K."/>
            <person name="Kaur A."/>
            <person name="Patil P."/>
            <person name="Sharma S."/>
            <person name="Patil P.B."/>
        </authorList>
    </citation>
    <scope>NUCLEOTIDE SEQUENCE</scope>
    <source>
        <strain evidence="3">DSM 22914</strain>
    </source>
</reference>
<dbReference type="OrthoDB" id="6034073at2"/>
<evidence type="ECO:0000313" key="4">
    <source>
        <dbReference type="Proteomes" id="UP000717981"/>
    </source>
</evidence>
<feature type="signal peptide" evidence="2">
    <location>
        <begin position="1"/>
        <end position="21"/>
    </location>
</feature>
<protein>
    <recommendedName>
        <fullName evidence="5">Secreted protein</fullName>
    </recommendedName>
</protein>
<dbReference type="EMBL" id="PDWK01000010">
    <property type="protein sequence ID" value="KAF1690133.1"/>
    <property type="molecule type" value="Genomic_DNA"/>
</dbReference>
<dbReference type="PROSITE" id="PS51257">
    <property type="entry name" value="PROKAR_LIPOPROTEIN"/>
    <property type="match status" value="1"/>
</dbReference>
<evidence type="ECO:0000313" key="3">
    <source>
        <dbReference type="EMBL" id="KAF1690133.1"/>
    </source>
</evidence>
<feature type="region of interest" description="Disordered" evidence="1">
    <location>
        <begin position="28"/>
        <end position="77"/>
    </location>
</feature>
<dbReference type="SUPFAM" id="SSF52096">
    <property type="entry name" value="ClpP/crotonase"/>
    <property type="match status" value="1"/>
</dbReference>
<name>A0A921TIR0_9GAMM</name>
<accession>A0A921TIR0</accession>